<dbReference type="AlphaFoldDB" id="A0A7S2UMI2"/>
<name>A0A7S2UMI2_9STRA</name>
<organism evidence="1">
    <name type="scientific">Attheya septentrionalis</name>
    <dbReference type="NCBI Taxonomy" id="420275"/>
    <lineage>
        <taxon>Eukaryota</taxon>
        <taxon>Sar</taxon>
        <taxon>Stramenopiles</taxon>
        <taxon>Ochrophyta</taxon>
        <taxon>Bacillariophyta</taxon>
        <taxon>Coscinodiscophyceae</taxon>
        <taxon>Chaetocerotophycidae</taxon>
        <taxon>Chaetocerotales</taxon>
        <taxon>Attheyaceae</taxon>
        <taxon>Attheya</taxon>
    </lineage>
</organism>
<gene>
    <name evidence="1" type="ORF">ASEP1449_LOCUS16287</name>
</gene>
<sequence>MLLTIDTCTVYQRGIDENAKKRVFTEEEDVCVLCYNTQKMQFGEIRETTWNSEMSCGGIMTWVTCTLQLECEFVGFYIDFKGERRKRRVFDETKPCYGIR</sequence>
<accession>A0A7S2UMI2</accession>
<protein>
    <submittedName>
        <fullName evidence="1">Uncharacterized protein</fullName>
    </submittedName>
</protein>
<reference evidence="1" key="1">
    <citation type="submission" date="2021-01" db="EMBL/GenBank/DDBJ databases">
        <authorList>
            <person name="Corre E."/>
            <person name="Pelletier E."/>
            <person name="Niang G."/>
            <person name="Scheremetjew M."/>
            <person name="Finn R."/>
            <person name="Kale V."/>
            <person name="Holt S."/>
            <person name="Cochrane G."/>
            <person name="Meng A."/>
            <person name="Brown T."/>
            <person name="Cohen L."/>
        </authorList>
    </citation>
    <scope>NUCLEOTIDE SEQUENCE</scope>
    <source>
        <strain evidence="1">CCMP2084</strain>
    </source>
</reference>
<evidence type="ECO:0000313" key="1">
    <source>
        <dbReference type="EMBL" id="CAD9824453.1"/>
    </source>
</evidence>
<proteinExistence type="predicted"/>
<dbReference type="EMBL" id="HBHQ01024167">
    <property type="protein sequence ID" value="CAD9824453.1"/>
    <property type="molecule type" value="Transcribed_RNA"/>
</dbReference>